<name>A0AAN8JGR8_PATCE</name>
<evidence type="ECO:0000313" key="2">
    <source>
        <dbReference type="EMBL" id="KAK6173899.1"/>
    </source>
</evidence>
<proteinExistence type="predicted"/>
<accession>A0AAN8JGR8</accession>
<dbReference type="InterPro" id="IPR001810">
    <property type="entry name" value="F-box_dom"/>
</dbReference>
<comment type="caution">
    <text evidence="2">The sequence shown here is derived from an EMBL/GenBank/DDBJ whole genome shotgun (WGS) entry which is preliminary data.</text>
</comment>
<dbReference type="AlphaFoldDB" id="A0AAN8JGR8"/>
<evidence type="ECO:0000313" key="3">
    <source>
        <dbReference type="Proteomes" id="UP001347796"/>
    </source>
</evidence>
<dbReference type="InterPro" id="IPR032675">
    <property type="entry name" value="LRR_dom_sf"/>
</dbReference>
<dbReference type="InterPro" id="IPR036047">
    <property type="entry name" value="F-box-like_dom_sf"/>
</dbReference>
<dbReference type="SUPFAM" id="SSF81383">
    <property type="entry name" value="F-box domain"/>
    <property type="match status" value="1"/>
</dbReference>
<dbReference type="Gene3D" id="1.20.1280.50">
    <property type="match status" value="1"/>
</dbReference>
<dbReference type="EMBL" id="JAZGQO010000011">
    <property type="protein sequence ID" value="KAK6173899.1"/>
    <property type="molecule type" value="Genomic_DNA"/>
</dbReference>
<dbReference type="PANTHER" id="PTHR20872:SF1">
    <property type="entry name" value="F-BOX DOMAIN-CONTAINING PROTEIN"/>
    <property type="match status" value="1"/>
</dbReference>
<evidence type="ECO:0000259" key="1">
    <source>
        <dbReference type="PROSITE" id="PS50181"/>
    </source>
</evidence>
<sequence>MEEEVHQVDYCQLPAIVWVNIMKHLSLGDRYNLSLTCHRLHGYFRHPSLWSVANIKLIGCSTNFYTSDVNTVMPSKTVKLIKTFGKFFQILHLQLRGHLGRLEKTTKDLLQSITDNCRLQVLTLEVGLMTSNYHLHGNMPGFEEIGCMLKLLEEAYRLKELNIISWPMFPALENYRCGNIFQVLLQNNKIKKLESLNLFWPTDCSWSEREPILPSPEFTKQIISHFRNLKRLSLRSPMISQQLLAELATPGRTKLQLLQLFINYSLHEKQYEMPLISNEMWKRFKNANPGVVVECRVMSRIGCDGLLEHFLKPEIPLKSLTILKYGKCSKTLLGFISENYSRTFEGLICYCDVVNIDKAVLQLVKSCFKLNQLVVHAGIRLGTIISISQMPRRWAKFSFDDKDIKCLDDVNANDE</sequence>
<dbReference type="PROSITE" id="PS50181">
    <property type="entry name" value="FBOX"/>
    <property type="match status" value="1"/>
</dbReference>
<gene>
    <name evidence="2" type="ORF">SNE40_017273</name>
</gene>
<protein>
    <recommendedName>
        <fullName evidence="1">F-box domain-containing protein</fullName>
    </recommendedName>
</protein>
<keyword evidence="3" id="KW-1185">Reference proteome</keyword>
<dbReference type="Proteomes" id="UP001347796">
    <property type="component" value="Unassembled WGS sequence"/>
</dbReference>
<feature type="domain" description="F-box" evidence="1">
    <location>
        <begin position="7"/>
        <end position="53"/>
    </location>
</feature>
<dbReference type="PANTHER" id="PTHR20872">
    <property type="match status" value="1"/>
</dbReference>
<reference evidence="2 3" key="1">
    <citation type="submission" date="2024-01" db="EMBL/GenBank/DDBJ databases">
        <title>The genome of the rayed Mediterranean limpet Patella caerulea (Linnaeus, 1758).</title>
        <authorList>
            <person name="Anh-Thu Weber A."/>
            <person name="Halstead-Nussloch G."/>
        </authorList>
    </citation>
    <scope>NUCLEOTIDE SEQUENCE [LARGE SCALE GENOMIC DNA]</scope>
    <source>
        <strain evidence="2">AATW-2023a</strain>
        <tissue evidence="2">Whole specimen</tissue>
    </source>
</reference>
<dbReference type="Gene3D" id="3.80.10.10">
    <property type="entry name" value="Ribonuclease Inhibitor"/>
    <property type="match status" value="1"/>
</dbReference>
<dbReference type="Pfam" id="PF12937">
    <property type="entry name" value="F-box-like"/>
    <property type="match status" value="1"/>
</dbReference>
<organism evidence="2 3">
    <name type="scientific">Patella caerulea</name>
    <name type="common">Rayed Mediterranean limpet</name>
    <dbReference type="NCBI Taxonomy" id="87958"/>
    <lineage>
        <taxon>Eukaryota</taxon>
        <taxon>Metazoa</taxon>
        <taxon>Spiralia</taxon>
        <taxon>Lophotrochozoa</taxon>
        <taxon>Mollusca</taxon>
        <taxon>Gastropoda</taxon>
        <taxon>Patellogastropoda</taxon>
        <taxon>Patelloidea</taxon>
        <taxon>Patellidae</taxon>
        <taxon>Patella</taxon>
    </lineage>
</organism>